<reference evidence="7" key="1">
    <citation type="submission" date="2022-09" db="EMBL/GenBank/DDBJ databases">
        <title>Novel Mycoplasma species identified in domestic and wild animals.</title>
        <authorList>
            <person name="Volokhov D.V."/>
            <person name="Furtak V.A."/>
            <person name="Zagorodnyaya T.A."/>
        </authorList>
    </citation>
    <scope>NUCLEOTIDE SEQUENCE</scope>
    <source>
        <strain evidence="7">Oakley</strain>
    </source>
</reference>
<dbReference type="EMBL" id="JAOVQM010000002">
    <property type="protein sequence ID" value="MCV2231799.1"/>
    <property type="molecule type" value="Genomic_DNA"/>
</dbReference>
<evidence type="ECO:0000256" key="2">
    <source>
        <dbReference type="ARBA" id="ARBA00022649"/>
    </source>
</evidence>
<keyword evidence="2" id="KW-1277">Toxin-antitoxin system</keyword>
<name>A0ABT2Y4Y0_9MOLU</name>
<dbReference type="Gene3D" id="1.20.120.580">
    <property type="entry name" value="bsu32300-like"/>
    <property type="match status" value="1"/>
</dbReference>
<keyword evidence="5" id="KW-0378">Hydrolase</keyword>
<evidence type="ECO:0000256" key="4">
    <source>
        <dbReference type="ARBA" id="ARBA00022741"/>
    </source>
</evidence>
<evidence type="ECO:0000256" key="6">
    <source>
        <dbReference type="ARBA" id="ARBA00024207"/>
    </source>
</evidence>
<evidence type="ECO:0000256" key="1">
    <source>
        <dbReference type="ARBA" id="ARBA00022553"/>
    </source>
</evidence>
<evidence type="ECO:0000256" key="5">
    <source>
        <dbReference type="ARBA" id="ARBA00022801"/>
    </source>
</evidence>
<comment type="caution">
    <text evidence="7">The sequence shown here is derived from an EMBL/GenBank/DDBJ whole genome shotgun (WGS) entry which is preliminary data.</text>
</comment>
<comment type="similarity">
    <text evidence="6">Belongs to the HepT RNase toxin family.</text>
</comment>
<dbReference type="InterPro" id="IPR008201">
    <property type="entry name" value="HepT-like"/>
</dbReference>
<dbReference type="RefSeq" id="WP_263607952.1">
    <property type="nucleotide sequence ID" value="NZ_JAOVQM010000002.1"/>
</dbReference>
<dbReference type="Pfam" id="PF01934">
    <property type="entry name" value="HepT-like"/>
    <property type="match status" value="1"/>
</dbReference>
<keyword evidence="8" id="KW-1185">Reference proteome</keyword>
<keyword evidence="3" id="KW-0540">Nuclease</keyword>
<sequence>MLVKEKNDQYFVEKIAKDIDFIIKHTQGMTKEALEINEVLIDSILFRFIQISESMKRLSDDFRIRHAEISWVSVIGLRNKIVHDYGDIRLDVIYQTIQMDLPKLKEVFHF</sequence>
<evidence type="ECO:0000313" key="8">
    <source>
        <dbReference type="Proteomes" id="UP001177160"/>
    </source>
</evidence>
<organism evidence="7 8">
    <name type="scientific">Paracholeplasma manati</name>
    <dbReference type="NCBI Taxonomy" id="591373"/>
    <lineage>
        <taxon>Bacteria</taxon>
        <taxon>Bacillati</taxon>
        <taxon>Mycoplasmatota</taxon>
        <taxon>Mollicutes</taxon>
        <taxon>Acholeplasmatales</taxon>
        <taxon>Acholeplasmataceae</taxon>
        <taxon>Paracholeplasma</taxon>
    </lineage>
</organism>
<dbReference type="PANTHER" id="PTHR34139:SF1">
    <property type="entry name" value="RNASE MJ1380-RELATED"/>
    <property type="match status" value="1"/>
</dbReference>
<proteinExistence type="inferred from homology"/>
<protein>
    <submittedName>
        <fullName evidence="7">DUF86 domain-containing protein</fullName>
    </submittedName>
</protein>
<gene>
    <name evidence="7" type="ORF">N7548_03055</name>
</gene>
<evidence type="ECO:0000256" key="3">
    <source>
        <dbReference type="ARBA" id="ARBA00022722"/>
    </source>
</evidence>
<keyword evidence="1" id="KW-0597">Phosphoprotein</keyword>
<keyword evidence="4" id="KW-0547">Nucleotide-binding</keyword>
<dbReference type="InterPro" id="IPR051813">
    <property type="entry name" value="HepT_RNase_toxin"/>
</dbReference>
<dbReference type="InterPro" id="IPR037038">
    <property type="entry name" value="HepT-like_sf"/>
</dbReference>
<accession>A0ABT2Y4Y0</accession>
<dbReference type="Proteomes" id="UP001177160">
    <property type="component" value="Unassembled WGS sequence"/>
</dbReference>
<dbReference type="PANTHER" id="PTHR34139">
    <property type="entry name" value="UPF0331 PROTEIN MJ0127"/>
    <property type="match status" value="1"/>
</dbReference>
<evidence type="ECO:0000313" key="7">
    <source>
        <dbReference type="EMBL" id="MCV2231799.1"/>
    </source>
</evidence>